<evidence type="ECO:0000313" key="3">
    <source>
        <dbReference type="WBParaSite" id="HPLM_0000604101-mRNA-1"/>
    </source>
</evidence>
<evidence type="ECO:0000313" key="2">
    <source>
        <dbReference type="Proteomes" id="UP000268014"/>
    </source>
</evidence>
<evidence type="ECO:0000313" key="1">
    <source>
        <dbReference type="EMBL" id="VDO27779.1"/>
    </source>
</evidence>
<dbReference type="PANTHER" id="PTHR31024:SF3">
    <property type="entry name" value="C-TYPE LECTIN-RELATED"/>
    <property type="match status" value="1"/>
</dbReference>
<dbReference type="Proteomes" id="UP000268014">
    <property type="component" value="Unassembled WGS sequence"/>
</dbReference>
<dbReference type="EMBL" id="UZAF01016428">
    <property type="protein sequence ID" value="VDO27779.1"/>
    <property type="molecule type" value="Genomic_DNA"/>
</dbReference>
<organism evidence="3">
    <name type="scientific">Haemonchus placei</name>
    <name type="common">Barber's pole worm</name>
    <dbReference type="NCBI Taxonomy" id="6290"/>
    <lineage>
        <taxon>Eukaryota</taxon>
        <taxon>Metazoa</taxon>
        <taxon>Ecdysozoa</taxon>
        <taxon>Nematoda</taxon>
        <taxon>Chromadorea</taxon>
        <taxon>Rhabditida</taxon>
        <taxon>Rhabditina</taxon>
        <taxon>Rhabditomorpha</taxon>
        <taxon>Strongyloidea</taxon>
        <taxon>Trichostrongylidae</taxon>
        <taxon>Haemonchus</taxon>
    </lineage>
</organism>
<sequence length="165" mass="18929">MYVLMAISLARERFASPTHRRAARQVIVIVGSTYAQTVYGEPTRVAKEFRADGGTIITIEYPQGTVKRIPIFKKLASPNYRLVNYRDGKQLRAQELRQLLCKANCFCKRKWVPYNKDKWNAPRGECYLPVKISSTQRLASQTCQRKNDGILAVDEDIKKDAFLTK</sequence>
<dbReference type="InterPro" id="IPR036465">
    <property type="entry name" value="vWFA_dom_sf"/>
</dbReference>
<name>A0A158QL94_HAEPC</name>
<dbReference type="PANTHER" id="PTHR31024">
    <property type="entry name" value="C-TYPE LECTIN"/>
    <property type="match status" value="1"/>
</dbReference>
<dbReference type="SUPFAM" id="SSF53300">
    <property type="entry name" value="vWA-like"/>
    <property type="match status" value="1"/>
</dbReference>
<dbReference type="AlphaFoldDB" id="A0A158QL94"/>
<accession>A0A158QL94</accession>
<reference evidence="3" key="1">
    <citation type="submission" date="2016-04" db="UniProtKB">
        <authorList>
            <consortium name="WormBaseParasite"/>
        </authorList>
    </citation>
    <scope>IDENTIFICATION</scope>
</reference>
<reference evidence="1 2" key="2">
    <citation type="submission" date="2018-11" db="EMBL/GenBank/DDBJ databases">
        <authorList>
            <consortium name="Pathogen Informatics"/>
        </authorList>
    </citation>
    <scope>NUCLEOTIDE SEQUENCE [LARGE SCALE GENOMIC DNA]</scope>
    <source>
        <strain evidence="1 2">MHpl1</strain>
    </source>
</reference>
<gene>
    <name evidence="1" type="ORF">HPLM_LOCUS6033</name>
</gene>
<keyword evidence="2" id="KW-1185">Reference proteome</keyword>
<dbReference type="InterPro" id="IPR016187">
    <property type="entry name" value="CTDL_fold"/>
</dbReference>
<protein>
    <submittedName>
        <fullName evidence="3">VWFA domain-containing protein</fullName>
    </submittedName>
</protein>
<dbReference type="WBParaSite" id="HPLM_0000604101-mRNA-1">
    <property type="protein sequence ID" value="HPLM_0000604101-mRNA-1"/>
    <property type="gene ID" value="HPLM_0000604101"/>
</dbReference>
<dbReference type="OrthoDB" id="5817090at2759"/>
<proteinExistence type="predicted"/>
<dbReference type="SUPFAM" id="SSF56436">
    <property type="entry name" value="C-type lectin-like"/>
    <property type="match status" value="1"/>
</dbReference>